<reference evidence="1" key="1">
    <citation type="journal article" date="2021" name="Sci. Adv.">
        <title>The American lobster genome reveals insights on longevity, neural, and immune adaptations.</title>
        <authorList>
            <person name="Polinski J.M."/>
            <person name="Zimin A.V."/>
            <person name="Clark K.F."/>
            <person name="Kohn A.B."/>
            <person name="Sadowski N."/>
            <person name="Timp W."/>
            <person name="Ptitsyn A."/>
            <person name="Khanna P."/>
            <person name="Romanova D.Y."/>
            <person name="Williams P."/>
            <person name="Greenwood S.J."/>
            <person name="Moroz L.L."/>
            <person name="Walt D.R."/>
            <person name="Bodnar A.G."/>
        </authorList>
    </citation>
    <scope>NUCLEOTIDE SEQUENCE</scope>
    <source>
        <strain evidence="1">GMGI-L3</strain>
    </source>
</reference>
<gene>
    <name evidence="1" type="ORF">Hamer_G004679</name>
</gene>
<dbReference type="Proteomes" id="UP000747542">
    <property type="component" value="Unassembled WGS sequence"/>
</dbReference>
<accession>A0A8J5JVJ8</accession>
<proteinExistence type="predicted"/>
<dbReference type="EMBL" id="JAHLQT010024847">
    <property type="protein sequence ID" value="KAG7164955.1"/>
    <property type="molecule type" value="Genomic_DNA"/>
</dbReference>
<comment type="caution">
    <text evidence="1">The sequence shown here is derived from an EMBL/GenBank/DDBJ whole genome shotgun (WGS) entry which is preliminary data.</text>
</comment>
<keyword evidence="2" id="KW-1185">Reference proteome</keyword>
<protein>
    <submittedName>
        <fullName evidence="1">Putative peptide-N(4)-(N-acetyl-beta-glucosaminyl)asparagine amidase-like</fullName>
    </submittedName>
</protein>
<evidence type="ECO:0000313" key="2">
    <source>
        <dbReference type="Proteomes" id="UP000747542"/>
    </source>
</evidence>
<evidence type="ECO:0000313" key="1">
    <source>
        <dbReference type="EMBL" id="KAG7164955.1"/>
    </source>
</evidence>
<dbReference type="AlphaFoldDB" id="A0A8J5JVJ8"/>
<organism evidence="1 2">
    <name type="scientific">Homarus americanus</name>
    <name type="common">American lobster</name>
    <dbReference type="NCBI Taxonomy" id="6706"/>
    <lineage>
        <taxon>Eukaryota</taxon>
        <taxon>Metazoa</taxon>
        <taxon>Ecdysozoa</taxon>
        <taxon>Arthropoda</taxon>
        <taxon>Crustacea</taxon>
        <taxon>Multicrustacea</taxon>
        <taxon>Malacostraca</taxon>
        <taxon>Eumalacostraca</taxon>
        <taxon>Eucarida</taxon>
        <taxon>Decapoda</taxon>
        <taxon>Pleocyemata</taxon>
        <taxon>Astacidea</taxon>
        <taxon>Nephropoidea</taxon>
        <taxon>Nephropidae</taxon>
        <taxon>Homarus</taxon>
    </lineage>
</organism>
<name>A0A8J5JVJ8_HOMAM</name>
<sequence length="95" mass="10784">MGFQEGEDRLVLPIDDPLDNLRQYRQQLMLLKKMQLKKSRTAVKGGLSNTVTPLFEESESEFRATLTREFERVLIYESPSLQEKAAASFASATST</sequence>